<dbReference type="EMBL" id="JAUSVX010000008">
    <property type="protein sequence ID" value="MDQ0471338.1"/>
    <property type="molecule type" value="Genomic_DNA"/>
</dbReference>
<proteinExistence type="predicted"/>
<comment type="caution">
    <text evidence="2">The sequence shown here is derived from an EMBL/GenBank/DDBJ whole genome shotgun (WGS) entry which is preliminary data.</text>
</comment>
<evidence type="ECO:0000313" key="3">
    <source>
        <dbReference type="Proteomes" id="UP001242480"/>
    </source>
</evidence>
<accession>A0ABU0JAP4</accession>
<evidence type="ECO:0000313" key="2">
    <source>
        <dbReference type="EMBL" id="MDQ0471338.1"/>
    </source>
</evidence>
<dbReference type="InterPro" id="IPR041307">
    <property type="entry name" value="WcbI"/>
</dbReference>
<feature type="domain" description="Polysaccharide biosynthesis enzyme WcbI" evidence="1">
    <location>
        <begin position="3"/>
        <end position="201"/>
    </location>
</feature>
<evidence type="ECO:0000259" key="1">
    <source>
        <dbReference type="Pfam" id="PF18588"/>
    </source>
</evidence>
<organism evidence="2 3">
    <name type="scientific">Labrys wisconsinensis</name>
    <dbReference type="NCBI Taxonomy" id="425677"/>
    <lineage>
        <taxon>Bacteria</taxon>
        <taxon>Pseudomonadati</taxon>
        <taxon>Pseudomonadota</taxon>
        <taxon>Alphaproteobacteria</taxon>
        <taxon>Hyphomicrobiales</taxon>
        <taxon>Xanthobacteraceae</taxon>
        <taxon>Labrys</taxon>
    </lineage>
</organism>
<protein>
    <recommendedName>
        <fullName evidence="1">Polysaccharide biosynthesis enzyme WcbI domain-containing protein</fullName>
    </recommendedName>
</protein>
<name>A0ABU0JAP4_9HYPH</name>
<dbReference type="RefSeq" id="WP_307276277.1">
    <property type="nucleotide sequence ID" value="NZ_JAUSVX010000008.1"/>
</dbReference>
<sequence>MRLLIYGGCHAEAMRRVLEAFGPPGLTVEHILNFELMARGEPFPHERLAGQDLVLYTPILSKPAYDTRALAEACAGRGVRSLAFTWLQWNGYFPGFAVASFPWYDGWWCRALAEAAPRHASFESFLAALEAGEALAELVEPALQQATKLLRQREQAGAVDIAISDIVAERFRTERLFLTPSHPTPALYRFVFRRLEALTGIRLRPDYYERPQPPPHDTEMPILPAVRRALGLGFEDGAFTHRGTFGERRFTLREFARMHYEPETMRQLAEQHARAAARRAWTPARLIGGLRRRLGFAAPESPP</sequence>
<reference evidence="2 3" key="1">
    <citation type="submission" date="2023-07" db="EMBL/GenBank/DDBJ databases">
        <title>Genomic Encyclopedia of Type Strains, Phase IV (KMG-IV): sequencing the most valuable type-strain genomes for metagenomic binning, comparative biology and taxonomic classification.</title>
        <authorList>
            <person name="Goeker M."/>
        </authorList>
    </citation>
    <scope>NUCLEOTIDE SEQUENCE [LARGE SCALE GENOMIC DNA]</scope>
    <source>
        <strain evidence="2 3">DSM 19619</strain>
    </source>
</reference>
<keyword evidence="3" id="KW-1185">Reference proteome</keyword>
<dbReference type="Pfam" id="PF18588">
    <property type="entry name" value="WcbI"/>
    <property type="match status" value="1"/>
</dbReference>
<dbReference type="Gene3D" id="3.40.50.12080">
    <property type="match status" value="2"/>
</dbReference>
<gene>
    <name evidence="2" type="ORF">QO011_004361</name>
</gene>
<dbReference type="Proteomes" id="UP001242480">
    <property type="component" value="Unassembled WGS sequence"/>
</dbReference>